<sequence length="198" mass="22365">MAPCANDDDLVLHLSKKLQRRQLRPLAGEELTPGLFAWFDRFQPVERCWRKIEGQWVVKDIAFTERWSDGDYRELCALLRLTLATGGALWGAFVSGKLKGFVSVEGERIGARKQYADLSSIHVSADARGLGLGRALFQKAEEEGRRRGAEALYISAHSSVESQAFYKAMGCVEAREYQAFHVEKEPCDCQLERPLDDR</sequence>
<name>A0A9D2C006_9FIRM</name>
<dbReference type="GO" id="GO:0016747">
    <property type="term" value="F:acyltransferase activity, transferring groups other than amino-acyl groups"/>
    <property type="evidence" value="ECO:0007669"/>
    <property type="project" value="InterPro"/>
</dbReference>
<gene>
    <name evidence="4" type="ORF">H9838_05975</name>
</gene>
<dbReference type="InterPro" id="IPR016181">
    <property type="entry name" value="Acyl_CoA_acyltransferase"/>
</dbReference>
<keyword evidence="1" id="KW-0808">Transferase</keyword>
<evidence type="ECO:0000313" key="4">
    <source>
        <dbReference type="EMBL" id="HIY26708.1"/>
    </source>
</evidence>
<dbReference type="AlphaFoldDB" id="A0A9D2C006"/>
<dbReference type="Pfam" id="PF00583">
    <property type="entry name" value="Acetyltransf_1"/>
    <property type="match status" value="1"/>
</dbReference>
<reference evidence="4" key="2">
    <citation type="submission" date="2021-04" db="EMBL/GenBank/DDBJ databases">
        <authorList>
            <person name="Gilroy R."/>
        </authorList>
    </citation>
    <scope>NUCLEOTIDE SEQUENCE</scope>
    <source>
        <strain evidence="4">1282</strain>
    </source>
</reference>
<evidence type="ECO:0000313" key="5">
    <source>
        <dbReference type="Proteomes" id="UP000823915"/>
    </source>
</evidence>
<keyword evidence="2" id="KW-0012">Acyltransferase</keyword>
<organism evidence="4 5">
    <name type="scientific">Candidatus Acutalibacter pullistercoris</name>
    <dbReference type="NCBI Taxonomy" id="2838418"/>
    <lineage>
        <taxon>Bacteria</taxon>
        <taxon>Bacillati</taxon>
        <taxon>Bacillota</taxon>
        <taxon>Clostridia</taxon>
        <taxon>Eubacteriales</taxon>
        <taxon>Acutalibacteraceae</taxon>
        <taxon>Acutalibacter</taxon>
    </lineage>
</organism>
<evidence type="ECO:0000256" key="2">
    <source>
        <dbReference type="ARBA" id="ARBA00023315"/>
    </source>
</evidence>
<dbReference type="InterPro" id="IPR050832">
    <property type="entry name" value="Bact_Acetyltransf"/>
</dbReference>
<accession>A0A9D2C006</accession>
<dbReference type="PANTHER" id="PTHR43877">
    <property type="entry name" value="AMINOALKYLPHOSPHONATE N-ACETYLTRANSFERASE-RELATED-RELATED"/>
    <property type="match status" value="1"/>
</dbReference>
<dbReference type="EMBL" id="DXDU01000099">
    <property type="protein sequence ID" value="HIY26708.1"/>
    <property type="molecule type" value="Genomic_DNA"/>
</dbReference>
<evidence type="ECO:0000259" key="3">
    <source>
        <dbReference type="PROSITE" id="PS51186"/>
    </source>
</evidence>
<dbReference type="CDD" id="cd04301">
    <property type="entry name" value="NAT_SF"/>
    <property type="match status" value="1"/>
</dbReference>
<dbReference type="Gene3D" id="3.40.630.30">
    <property type="match status" value="1"/>
</dbReference>
<proteinExistence type="predicted"/>
<protein>
    <submittedName>
        <fullName evidence="4">GNAT family N-acetyltransferase</fullName>
    </submittedName>
</protein>
<dbReference type="Proteomes" id="UP000823915">
    <property type="component" value="Unassembled WGS sequence"/>
</dbReference>
<reference evidence="4" key="1">
    <citation type="journal article" date="2021" name="PeerJ">
        <title>Extensive microbial diversity within the chicken gut microbiome revealed by metagenomics and culture.</title>
        <authorList>
            <person name="Gilroy R."/>
            <person name="Ravi A."/>
            <person name="Getino M."/>
            <person name="Pursley I."/>
            <person name="Horton D.L."/>
            <person name="Alikhan N.F."/>
            <person name="Baker D."/>
            <person name="Gharbi K."/>
            <person name="Hall N."/>
            <person name="Watson M."/>
            <person name="Adriaenssens E.M."/>
            <person name="Foster-Nyarko E."/>
            <person name="Jarju S."/>
            <person name="Secka A."/>
            <person name="Antonio M."/>
            <person name="Oren A."/>
            <person name="Chaudhuri R.R."/>
            <person name="La Ragione R."/>
            <person name="Hildebrand F."/>
            <person name="Pallen M.J."/>
        </authorList>
    </citation>
    <scope>NUCLEOTIDE SEQUENCE</scope>
    <source>
        <strain evidence="4">1282</strain>
    </source>
</reference>
<dbReference type="SUPFAM" id="SSF55729">
    <property type="entry name" value="Acyl-CoA N-acyltransferases (Nat)"/>
    <property type="match status" value="1"/>
</dbReference>
<dbReference type="PROSITE" id="PS51186">
    <property type="entry name" value="GNAT"/>
    <property type="match status" value="1"/>
</dbReference>
<feature type="domain" description="N-acetyltransferase" evidence="3">
    <location>
        <begin position="21"/>
        <end position="196"/>
    </location>
</feature>
<evidence type="ECO:0000256" key="1">
    <source>
        <dbReference type="ARBA" id="ARBA00022679"/>
    </source>
</evidence>
<dbReference type="InterPro" id="IPR000182">
    <property type="entry name" value="GNAT_dom"/>
</dbReference>
<comment type="caution">
    <text evidence="4">The sequence shown here is derived from an EMBL/GenBank/DDBJ whole genome shotgun (WGS) entry which is preliminary data.</text>
</comment>